<name>A0A2G7TBX1_9FLAO</name>
<dbReference type="InterPro" id="IPR005636">
    <property type="entry name" value="DTW"/>
</dbReference>
<gene>
    <name evidence="6" type="ORF">CTI11_01445</name>
</gene>
<keyword evidence="4" id="KW-0819">tRNA processing</keyword>
<dbReference type="GO" id="GO:0016432">
    <property type="term" value="F:tRNA-uridine aminocarboxypropyltransferase activity"/>
    <property type="evidence" value="ECO:0007669"/>
    <property type="project" value="UniProtKB-EC"/>
</dbReference>
<dbReference type="PANTHER" id="PTHR21392">
    <property type="entry name" value="TRNA-URIDINE AMINOCARBOXYPROPYLTRANSFERASE 2"/>
    <property type="match status" value="1"/>
</dbReference>
<dbReference type="Pfam" id="PF03942">
    <property type="entry name" value="DTW"/>
    <property type="match status" value="1"/>
</dbReference>
<protein>
    <recommendedName>
        <fullName evidence="1">tRNA-uridine aminocarboxypropyltransferase</fullName>
        <ecNumber evidence="1">2.5.1.25</ecNumber>
    </recommendedName>
</protein>
<evidence type="ECO:0000256" key="4">
    <source>
        <dbReference type="ARBA" id="ARBA00022694"/>
    </source>
</evidence>
<dbReference type="InterPro" id="IPR039262">
    <property type="entry name" value="DTWD2/TAPT"/>
</dbReference>
<evidence type="ECO:0000259" key="5">
    <source>
        <dbReference type="SMART" id="SM01144"/>
    </source>
</evidence>
<feature type="domain" description="DTW" evidence="5">
    <location>
        <begin position="52"/>
        <end position="259"/>
    </location>
</feature>
<dbReference type="GO" id="GO:0008033">
    <property type="term" value="P:tRNA processing"/>
    <property type="evidence" value="ECO:0007669"/>
    <property type="project" value="UniProtKB-KW"/>
</dbReference>
<sequence>MSAVPAAAQDACVPLSYLRGVDSGVAPHAVSRLRTQRLARSTRPFLSRGGPRGERCEGCRLRPSHCLCALRPMLPTRAGFCLLMHDAEPLKPSNTGWLIADVVEQTHAFGWARTEADAGLLALLDDPQWQPYVVFPGEFVEPPQRVVHTLPVHGAGVQAGTEPDPGRRPLFILLDATWPEARKMFRKSPYLDRFPVLSLHPDQVSQYRLRRSQREDHFCTSEVAALCLELTGDVDDRRAGRALESYLALFTEHYLRAKNQQPVQTDSDARRGLQDTISSVCPPAC</sequence>
<evidence type="ECO:0000256" key="3">
    <source>
        <dbReference type="ARBA" id="ARBA00022691"/>
    </source>
</evidence>
<evidence type="ECO:0000256" key="2">
    <source>
        <dbReference type="ARBA" id="ARBA00022679"/>
    </source>
</evidence>
<proteinExistence type="predicted"/>
<comment type="caution">
    <text evidence="6">The sequence shown here is derived from an EMBL/GenBank/DDBJ whole genome shotgun (WGS) entry which is preliminary data.</text>
</comment>
<evidence type="ECO:0000256" key="1">
    <source>
        <dbReference type="ARBA" id="ARBA00012386"/>
    </source>
</evidence>
<keyword evidence="2" id="KW-0808">Transferase</keyword>
<accession>A0A2G7TBX1</accession>
<organism evidence="6">
    <name type="scientific">Chryseobacterium sp. B5</name>
    <dbReference type="NCBI Taxonomy" id="2050562"/>
    <lineage>
        <taxon>Bacteria</taxon>
        <taxon>Pseudomonadati</taxon>
        <taxon>Bacteroidota</taxon>
        <taxon>Flavobacteriia</taxon>
        <taxon>Flavobacteriales</taxon>
        <taxon>Weeksellaceae</taxon>
        <taxon>Chryseobacterium group</taxon>
        <taxon>Chryseobacterium</taxon>
    </lineage>
</organism>
<dbReference type="EC" id="2.5.1.25" evidence="1"/>
<dbReference type="EMBL" id="PEKC01000003">
    <property type="protein sequence ID" value="PII37410.1"/>
    <property type="molecule type" value="Genomic_DNA"/>
</dbReference>
<dbReference type="AlphaFoldDB" id="A0A2G7TBX1"/>
<evidence type="ECO:0000313" key="6">
    <source>
        <dbReference type="EMBL" id="PII37410.1"/>
    </source>
</evidence>
<dbReference type="SMART" id="SM01144">
    <property type="entry name" value="DTW"/>
    <property type="match status" value="1"/>
</dbReference>
<dbReference type="PANTHER" id="PTHR21392:SF1">
    <property type="entry name" value="TRNA-URIDINE AMINOCARBOXYPROPYLTRANSFERASE"/>
    <property type="match status" value="1"/>
</dbReference>
<reference evidence="6" key="1">
    <citation type="submission" date="2017-10" db="EMBL/GenBank/DDBJ databases">
        <title>Chryseobacterium sp. B5 is a hydrocarbonoclastic and plant growth promoting bacterium.</title>
        <authorList>
            <person name="Thijs S."/>
            <person name="Gkorezis P."/>
            <person name="Van Hamme J."/>
        </authorList>
    </citation>
    <scope>NUCLEOTIDE SEQUENCE</scope>
    <source>
        <strain evidence="6">B5</strain>
    </source>
</reference>
<keyword evidence="3" id="KW-0949">S-adenosyl-L-methionine</keyword>